<evidence type="ECO:0000313" key="3">
    <source>
        <dbReference type="EMBL" id="KCW71576.1"/>
    </source>
</evidence>
<evidence type="ECO:0000256" key="1">
    <source>
        <dbReference type="SAM" id="MobiDB-lite"/>
    </source>
</evidence>
<protein>
    <submittedName>
        <fullName evidence="3">Uncharacterized protein</fullName>
    </submittedName>
</protein>
<dbReference type="InParanoid" id="A0A059C047"/>
<sequence length="316" mass="32558">MVVLLLLVLLHVVIDVIDSPAPADPRRRRLGTSPGPPLRPPRLVPGPPAPPLGPRRAEAGVIVELVRVRRPRRCCCRGGRVLLRPARPATAAASGGGGSVQLSGSGVVGVGGVVVVVVVVGSGGSSSVGLELRQVMLAQVVAVHGLLLALPPLAVGLVAAHLEAEIAVGTTSIFSSVAADVHPILVIEVVEGAAFEFVDDNRLLFGVHRHHRGHAAAKQSQCFNRRRLAASEGREGERERGRETDLGEGVGEGEGEDVPGRLVEEADVGGGEGGVRRRGLGAEEGRELGVLANPHDDADDARDADGDGDDDGAPEG</sequence>
<dbReference type="EMBL" id="KK198757">
    <property type="protein sequence ID" value="KCW71576.1"/>
    <property type="molecule type" value="Genomic_DNA"/>
</dbReference>
<feature type="signal peptide" evidence="2">
    <location>
        <begin position="1"/>
        <end position="15"/>
    </location>
</feature>
<feature type="compositionally biased region" description="Acidic residues" evidence="1">
    <location>
        <begin position="297"/>
        <end position="316"/>
    </location>
</feature>
<gene>
    <name evidence="3" type="ORF">EUGRSUZ_E00111</name>
</gene>
<feature type="region of interest" description="Disordered" evidence="1">
    <location>
        <begin position="216"/>
        <end position="316"/>
    </location>
</feature>
<dbReference type="AlphaFoldDB" id="A0A059C047"/>
<dbReference type="Gramene" id="KCW71576">
    <property type="protein sequence ID" value="KCW71576"/>
    <property type="gene ID" value="EUGRSUZ_E00111"/>
</dbReference>
<feature type="chain" id="PRO_5012090795" evidence="2">
    <location>
        <begin position="16"/>
        <end position="316"/>
    </location>
</feature>
<organism evidence="3">
    <name type="scientific">Eucalyptus grandis</name>
    <name type="common">Flooded gum</name>
    <dbReference type="NCBI Taxonomy" id="71139"/>
    <lineage>
        <taxon>Eukaryota</taxon>
        <taxon>Viridiplantae</taxon>
        <taxon>Streptophyta</taxon>
        <taxon>Embryophyta</taxon>
        <taxon>Tracheophyta</taxon>
        <taxon>Spermatophyta</taxon>
        <taxon>Magnoliopsida</taxon>
        <taxon>eudicotyledons</taxon>
        <taxon>Gunneridae</taxon>
        <taxon>Pentapetalae</taxon>
        <taxon>rosids</taxon>
        <taxon>malvids</taxon>
        <taxon>Myrtales</taxon>
        <taxon>Myrtaceae</taxon>
        <taxon>Myrtoideae</taxon>
        <taxon>Eucalypteae</taxon>
        <taxon>Eucalyptus</taxon>
    </lineage>
</organism>
<evidence type="ECO:0000256" key="2">
    <source>
        <dbReference type="SAM" id="SignalP"/>
    </source>
</evidence>
<feature type="compositionally biased region" description="Basic and acidic residues" evidence="1">
    <location>
        <begin position="232"/>
        <end position="245"/>
    </location>
</feature>
<keyword evidence="2" id="KW-0732">Signal</keyword>
<feature type="region of interest" description="Disordered" evidence="1">
    <location>
        <begin position="23"/>
        <end position="52"/>
    </location>
</feature>
<proteinExistence type="predicted"/>
<reference evidence="3" key="1">
    <citation type="submission" date="2013-07" db="EMBL/GenBank/DDBJ databases">
        <title>The genome of Eucalyptus grandis.</title>
        <authorList>
            <person name="Schmutz J."/>
            <person name="Hayes R."/>
            <person name="Myburg A."/>
            <person name="Tuskan G."/>
            <person name="Grattapaglia D."/>
            <person name="Rokhsar D.S."/>
        </authorList>
    </citation>
    <scope>NUCLEOTIDE SEQUENCE</scope>
    <source>
        <tissue evidence="3">Leaf extractions</tissue>
    </source>
</reference>
<name>A0A059C047_EUCGR</name>
<accession>A0A059C047</accession>
<feature type="compositionally biased region" description="Pro residues" evidence="1">
    <location>
        <begin position="34"/>
        <end position="52"/>
    </location>
</feature>